<dbReference type="PANTHER" id="PTHR35526:SF3">
    <property type="entry name" value="ANTI-SIGMA-F FACTOR RSBW"/>
    <property type="match status" value="1"/>
</dbReference>
<keyword evidence="4" id="KW-1185">Reference proteome</keyword>
<name>A0A917VW34_9ACTN</name>
<keyword evidence="1" id="KW-0723">Serine/threonine-protein kinase</keyword>
<reference evidence="3" key="2">
    <citation type="submission" date="2020-09" db="EMBL/GenBank/DDBJ databases">
        <authorList>
            <person name="Sun Q."/>
            <person name="Ohkuma M."/>
        </authorList>
    </citation>
    <scope>NUCLEOTIDE SEQUENCE</scope>
    <source>
        <strain evidence="3">JCM 13064</strain>
    </source>
</reference>
<dbReference type="AlphaFoldDB" id="A0A917VW34"/>
<keyword evidence="1" id="KW-0808">Transferase</keyword>
<evidence type="ECO:0000259" key="2">
    <source>
        <dbReference type="Pfam" id="PF13581"/>
    </source>
</evidence>
<dbReference type="SUPFAM" id="SSF55874">
    <property type="entry name" value="ATPase domain of HSP90 chaperone/DNA topoisomerase II/histidine kinase"/>
    <property type="match status" value="1"/>
</dbReference>
<keyword evidence="1" id="KW-0418">Kinase</keyword>
<protein>
    <submittedName>
        <fullName evidence="3">ATP-binding protein</fullName>
    </submittedName>
</protein>
<dbReference type="InterPro" id="IPR036890">
    <property type="entry name" value="HATPase_C_sf"/>
</dbReference>
<keyword evidence="3" id="KW-0547">Nucleotide-binding</keyword>
<dbReference type="GO" id="GO:0005524">
    <property type="term" value="F:ATP binding"/>
    <property type="evidence" value="ECO:0007669"/>
    <property type="project" value="UniProtKB-KW"/>
</dbReference>
<keyword evidence="3" id="KW-0067">ATP-binding</keyword>
<dbReference type="Gene3D" id="3.30.565.10">
    <property type="entry name" value="Histidine kinase-like ATPase, C-terminal domain"/>
    <property type="match status" value="1"/>
</dbReference>
<evidence type="ECO:0000313" key="4">
    <source>
        <dbReference type="Proteomes" id="UP000645217"/>
    </source>
</evidence>
<dbReference type="EMBL" id="BMNT01000067">
    <property type="protein sequence ID" value="GGL19952.1"/>
    <property type="molecule type" value="Genomic_DNA"/>
</dbReference>
<gene>
    <name evidence="3" type="ORF">GCM10007964_72320</name>
</gene>
<dbReference type="GO" id="GO:0004674">
    <property type="term" value="F:protein serine/threonine kinase activity"/>
    <property type="evidence" value="ECO:0007669"/>
    <property type="project" value="UniProtKB-KW"/>
</dbReference>
<dbReference type="InterPro" id="IPR003594">
    <property type="entry name" value="HATPase_dom"/>
</dbReference>
<organism evidence="3 4">
    <name type="scientific">Sphaerisporangium melleum</name>
    <dbReference type="NCBI Taxonomy" id="321316"/>
    <lineage>
        <taxon>Bacteria</taxon>
        <taxon>Bacillati</taxon>
        <taxon>Actinomycetota</taxon>
        <taxon>Actinomycetes</taxon>
        <taxon>Streptosporangiales</taxon>
        <taxon>Streptosporangiaceae</taxon>
        <taxon>Sphaerisporangium</taxon>
    </lineage>
</organism>
<feature type="domain" description="Histidine kinase/HSP90-like ATPase" evidence="2">
    <location>
        <begin position="22"/>
        <end position="139"/>
    </location>
</feature>
<sequence length="145" mass="15911">MGLRRILRTGGHQGATTCPLRPQADSVKKARDVTKTTLHAWGCSDLGEDAALVVSELVTNAVRYAGRSAARHGDHSITLLLLRLSPHVLLAVADPSDELPRRREPDFVSEHGRGLYIVDTFSKAWGWETLEEGGKAVWALFDADR</sequence>
<proteinExistence type="predicted"/>
<dbReference type="Proteomes" id="UP000645217">
    <property type="component" value="Unassembled WGS sequence"/>
</dbReference>
<dbReference type="PANTHER" id="PTHR35526">
    <property type="entry name" value="ANTI-SIGMA-F FACTOR RSBW-RELATED"/>
    <property type="match status" value="1"/>
</dbReference>
<dbReference type="CDD" id="cd16936">
    <property type="entry name" value="HATPase_RsbW-like"/>
    <property type="match status" value="1"/>
</dbReference>
<evidence type="ECO:0000256" key="1">
    <source>
        <dbReference type="ARBA" id="ARBA00022527"/>
    </source>
</evidence>
<reference evidence="3" key="1">
    <citation type="journal article" date="2014" name="Int. J. Syst. Evol. Microbiol.">
        <title>Complete genome sequence of Corynebacterium casei LMG S-19264T (=DSM 44701T), isolated from a smear-ripened cheese.</title>
        <authorList>
            <consortium name="US DOE Joint Genome Institute (JGI-PGF)"/>
            <person name="Walter F."/>
            <person name="Albersmeier A."/>
            <person name="Kalinowski J."/>
            <person name="Ruckert C."/>
        </authorList>
    </citation>
    <scope>NUCLEOTIDE SEQUENCE</scope>
    <source>
        <strain evidence="3">JCM 13064</strain>
    </source>
</reference>
<dbReference type="Pfam" id="PF13581">
    <property type="entry name" value="HATPase_c_2"/>
    <property type="match status" value="1"/>
</dbReference>
<dbReference type="InterPro" id="IPR050267">
    <property type="entry name" value="Anti-sigma-factor_SerPK"/>
</dbReference>
<accession>A0A917VW34</accession>
<evidence type="ECO:0000313" key="3">
    <source>
        <dbReference type="EMBL" id="GGL19952.1"/>
    </source>
</evidence>
<comment type="caution">
    <text evidence="3">The sequence shown here is derived from an EMBL/GenBank/DDBJ whole genome shotgun (WGS) entry which is preliminary data.</text>
</comment>